<dbReference type="AlphaFoldDB" id="A0A6A6REM3"/>
<keyword evidence="2" id="KW-1133">Transmembrane helix</keyword>
<reference evidence="4" key="1">
    <citation type="journal article" date="2020" name="Stud. Mycol.">
        <title>101 Dothideomycetes genomes: a test case for predicting lifestyles and emergence of pathogens.</title>
        <authorList>
            <person name="Haridas S."/>
            <person name="Albert R."/>
            <person name="Binder M."/>
            <person name="Bloem J."/>
            <person name="Labutti K."/>
            <person name="Salamov A."/>
            <person name="Andreopoulos B."/>
            <person name="Baker S."/>
            <person name="Barry K."/>
            <person name="Bills G."/>
            <person name="Bluhm B."/>
            <person name="Cannon C."/>
            <person name="Castanera R."/>
            <person name="Culley D."/>
            <person name="Daum C."/>
            <person name="Ezra D."/>
            <person name="Gonzalez J."/>
            <person name="Henrissat B."/>
            <person name="Kuo A."/>
            <person name="Liang C."/>
            <person name="Lipzen A."/>
            <person name="Lutzoni F."/>
            <person name="Magnuson J."/>
            <person name="Mondo S."/>
            <person name="Nolan M."/>
            <person name="Ohm R."/>
            <person name="Pangilinan J."/>
            <person name="Park H.-J."/>
            <person name="Ramirez L."/>
            <person name="Alfaro M."/>
            <person name="Sun H."/>
            <person name="Tritt A."/>
            <person name="Yoshinaga Y."/>
            <person name="Zwiers L.-H."/>
            <person name="Turgeon B."/>
            <person name="Goodwin S."/>
            <person name="Spatafora J."/>
            <person name="Crous P."/>
            <person name="Grigoriev I."/>
        </authorList>
    </citation>
    <scope>NUCLEOTIDE SEQUENCE</scope>
    <source>
        <strain evidence="4">CBS 269.34</strain>
    </source>
</reference>
<keyword evidence="5" id="KW-1185">Reference proteome</keyword>
<feature type="transmembrane region" description="Helical" evidence="2">
    <location>
        <begin position="82"/>
        <end position="101"/>
    </location>
</feature>
<keyword evidence="2" id="KW-0472">Membrane</keyword>
<dbReference type="Gene3D" id="3.10.350.10">
    <property type="entry name" value="LysM domain"/>
    <property type="match status" value="1"/>
</dbReference>
<organism evidence="4 5">
    <name type="scientific">Lophium mytilinum</name>
    <dbReference type="NCBI Taxonomy" id="390894"/>
    <lineage>
        <taxon>Eukaryota</taxon>
        <taxon>Fungi</taxon>
        <taxon>Dikarya</taxon>
        <taxon>Ascomycota</taxon>
        <taxon>Pezizomycotina</taxon>
        <taxon>Dothideomycetes</taxon>
        <taxon>Pleosporomycetidae</taxon>
        <taxon>Mytilinidiales</taxon>
        <taxon>Mytilinidiaceae</taxon>
        <taxon>Lophium</taxon>
    </lineage>
</organism>
<protein>
    <submittedName>
        <fullName evidence="4">LysM-domain-containing protein</fullName>
    </submittedName>
</protein>
<evidence type="ECO:0000259" key="3">
    <source>
        <dbReference type="PROSITE" id="PS51782"/>
    </source>
</evidence>
<accession>A0A6A6REM3</accession>
<dbReference type="EMBL" id="MU004181">
    <property type="protein sequence ID" value="KAF2503215.1"/>
    <property type="molecule type" value="Genomic_DNA"/>
</dbReference>
<gene>
    <name evidence="4" type="ORF">BU16DRAFT_555226</name>
</gene>
<dbReference type="CDD" id="cd00118">
    <property type="entry name" value="LysM"/>
    <property type="match status" value="1"/>
</dbReference>
<evidence type="ECO:0000256" key="2">
    <source>
        <dbReference type="SAM" id="Phobius"/>
    </source>
</evidence>
<feature type="domain" description="LysM" evidence="3">
    <location>
        <begin position="117"/>
        <end position="161"/>
    </location>
</feature>
<dbReference type="PROSITE" id="PS51782">
    <property type="entry name" value="LYSM"/>
    <property type="match status" value="1"/>
</dbReference>
<feature type="region of interest" description="Disordered" evidence="1">
    <location>
        <begin position="1"/>
        <end position="65"/>
    </location>
</feature>
<feature type="compositionally biased region" description="Basic and acidic residues" evidence="1">
    <location>
        <begin position="31"/>
        <end position="42"/>
    </location>
</feature>
<sequence>MGRWTDRESDEQRLPDGMQRIGYDADTQRYSYRDADGSHWEGEEGSQYGQLHPAGARPQLSPGQVEAHNEALRAGNRQAWRYMLPFALVGIVFLLLLFRFLDSGSAAKVLTCPPNNHPYEVRKGDTCWAIAEKFGLDVEGLVKLNSGLECEKMWAGSKVCVPE</sequence>
<dbReference type="Proteomes" id="UP000799750">
    <property type="component" value="Unassembled WGS sequence"/>
</dbReference>
<evidence type="ECO:0000256" key="1">
    <source>
        <dbReference type="SAM" id="MobiDB-lite"/>
    </source>
</evidence>
<dbReference type="InterPro" id="IPR018392">
    <property type="entry name" value="LysM"/>
</dbReference>
<dbReference type="InterPro" id="IPR036779">
    <property type="entry name" value="LysM_dom_sf"/>
</dbReference>
<dbReference type="SUPFAM" id="SSF54106">
    <property type="entry name" value="LysM domain"/>
    <property type="match status" value="1"/>
</dbReference>
<dbReference type="Pfam" id="PF01476">
    <property type="entry name" value="LysM"/>
    <property type="match status" value="1"/>
</dbReference>
<dbReference type="SMART" id="SM00257">
    <property type="entry name" value="LysM"/>
    <property type="match status" value="1"/>
</dbReference>
<name>A0A6A6REM3_9PEZI</name>
<feature type="compositionally biased region" description="Basic and acidic residues" evidence="1">
    <location>
        <begin position="1"/>
        <end position="14"/>
    </location>
</feature>
<keyword evidence="2" id="KW-0812">Transmembrane</keyword>
<evidence type="ECO:0000313" key="5">
    <source>
        <dbReference type="Proteomes" id="UP000799750"/>
    </source>
</evidence>
<evidence type="ECO:0000313" key="4">
    <source>
        <dbReference type="EMBL" id="KAF2503215.1"/>
    </source>
</evidence>
<proteinExistence type="predicted"/>
<dbReference type="OrthoDB" id="2107166at2759"/>